<dbReference type="AlphaFoldDB" id="A0A133PVG6"/>
<dbReference type="InterPro" id="IPR002528">
    <property type="entry name" value="MATE_fam"/>
</dbReference>
<dbReference type="EMBL" id="LRQG01000222">
    <property type="protein sequence ID" value="KXA33379.1"/>
    <property type="molecule type" value="Genomic_DNA"/>
</dbReference>
<name>A0A133PVG6_9BACT</name>
<evidence type="ECO:0000256" key="1">
    <source>
        <dbReference type="ARBA" id="ARBA00004651"/>
    </source>
</evidence>
<reference evidence="12" key="1">
    <citation type="submission" date="2016-01" db="EMBL/GenBank/DDBJ databases">
        <authorList>
            <person name="Mitreva M."/>
            <person name="Pepin K.H."/>
            <person name="Mihindukulasuriya K.A."/>
            <person name="Fulton R."/>
            <person name="Fronick C."/>
            <person name="O'Laughlin M."/>
            <person name="Miner T."/>
            <person name="Herter B."/>
            <person name="Rosa B.A."/>
            <person name="Cordes M."/>
            <person name="Tomlinson C."/>
            <person name="Wollam A."/>
            <person name="Palsikar V.B."/>
            <person name="Mardis E.R."/>
            <person name="Wilson R.K."/>
        </authorList>
    </citation>
    <scope>NUCLEOTIDE SEQUENCE [LARGE SCALE GENOMIC DNA]</scope>
    <source>
        <strain evidence="12">MJR7716</strain>
    </source>
</reference>
<dbReference type="GO" id="GO:0005886">
    <property type="term" value="C:plasma membrane"/>
    <property type="evidence" value="ECO:0007669"/>
    <property type="project" value="UniProtKB-SubCell"/>
</dbReference>
<evidence type="ECO:0000256" key="5">
    <source>
        <dbReference type="ARBA" id="ARBA00022692"/>
    </source>
</evidence>
<dbReference type="InterPro" id="IPR050222">
    <property type="entry name" value="MATE_MdtK"/>
</dbReference>
<dbReference type="eggNOG" id="COG0534">
    <property type="taxonomic scope" value="Bacteria"/>
</dbReference>
<evidence type="ECO:0000256" key="3">
    <source>
        <dbReference type="ARBA" id="ARBA00022449"/>
    </source>
</evidence>
<protein>
    <recommendedName>
        <fullName evidence="9">Multidrug-efflux transporter</fullName>
    </recommendedName>
</protein>
<keyword evidence="3" id="KW-0050">Antiport</keyword>
<evidence type="ECO:0000256" key="7">
    <source>
        <dbReference type="ARBA" id="ARBA00023065"/>
    </source>
</evidence>
<keyword evidence="8 10" id="KW-0472">Membrane</keyword>
<dbReference type="RefSeq" id="WP_060941249.1">
    <property type="nucleotide sequence ID" value="NZ_KQ957321.1"/>
</dbReference>
<feature type="transmembrane region" description="Helical" evidence="10">
    <location>
        <begin position="223"/>
        <end position="243"/>
    </location>
</feature>
<organism evidence="11 12">
    <name type="scientific">Prevotella corporis</name>
    <dbReference type="NCBI Taxonomy" id="28128"/>
    <lineage>
        <taxon>Bacteria</taxon>
        <taxon>Pseudomonadati</taxon>
        <taxon>Bacteroidota</taxon>
        <taxon>Bacteroidia</taxon>
        <taxon>Bacteroidales</taxon>
        <taxon>Prevotellaceae</taxon>
        <taxon>Prevotella</taxon>
    </lineage>
</organism>
<feature type="transmembrane region" description="Helical" evidence="10">
    <location>
        <begin position="182"/>
        <end position="203"/>
    </location>
</feature>
<feature type="transmembrane region" description="Helical" evidence="10">
    <location>
        <begin position="344"/>
        <end position="366"/>
    </location>
</feature>
<evidence type="ECO:0000256" key="4">
    <source>
        <dbReference type="ARBA" id="ARBA00022475"/>
    </source>
</evidence>
<dbReference type="OrthoDB" id="62420at2"/>
<feature type="transmembrane region" description="Helical" evidence="10">
    <location>
        <begin position="109"/>
        <end position="128"/>
    </location>
</feature>
<keyword evidence="4" id="KW-1003">Cell membrane</keyword>
<dbReference type="PIRSF" id="PIRSF006603">
    <property type="entry name" value="DinF"/>
    <property type="match status" value="1"/>
</dbReference>
<evidence type="ECO:0000313" key="12">
    <source>
        <dbReference type="Proteomes" id="UP000070533"/>
    </source>
</evidence>
<feature type="transmembrane region" description="Helical" evidence="10">
    <location>
        <begin position="74"/>
        <end position="97"/>
    </location>
</feature>
<dbReference type="CDD" id="cd13137">
    <property type="entry name" value="MATE_NorM_like"/>
    <property type="match status" value="1"/>
</dbReference>
<dbReference type="NCBIfam" id="TIGR00797">
    <property type="entry name" value="matE"/>
    <property type="match status" value="1"/>
</dbReference>
<dbReference type="Pfam" id="PF01554">
    <property type="entry name" value="MatE"/>
    <property type="match status" value="2"/>
</dbReference>
<keyword evidence="6 10" id="KW-1133">Transmembrane helix</keyword>
<keyword evidence="7" id="KW-0406">Ion transport</keyword>
<dbReference type="Proteomes" id="UP000070533">
    <property type="component" value="Unassembled WGS sequence"/>
</dbReference>
<sequence length="478" mass="51594">MIFSKTVTDSLLAKIRSGKAMTTGEKLNLIVQLSIPSILAQVTTVLMFYIDASMVGSLGAEASASIGLVEPATWLFGSLVAAGGMGFSVQAAHFIGANDFEKARAVMRHGYIFGLAFSLILMSVAALISGFLPRWLGGGADIQHDASMYFLIFSFAVPIHLVEYLSAAMLKVSGDMRHPSFIAVLMCVFDVIFNFILIFPTRVLHVFGVEFEMFGFGLGVEGAALGTLLAFVAAAIPLVYFAIFLSPILAWKLDTHRFVWVWDYIRNAIAIGAPMALQYLLMNGAQVISTMIVAPLGNFAIAANSFAVTAESLCYMPGYGIGEAATTLVGQSVGARRRELCKSFAHMTVFLGMGVMAVMGAVMYVFAPEMIGMLSPVQEIRELGVAVLRIEAFAEPFFAAAIVSYSVCIGAGDTFKPSLINLGSMWLVRLTLAYALASSYGLRGVWFAMAVELTFRGSMFLVRIFRGSWLNKIAEPTM</sequence>
<dbReference type="GO" id="GO:0015297">
    <property type="term" value="F:antiporter activity"/>
    <property type="evidence" value="ECO:0007669"/>
    <property type="project" value="UniProtKB-KW"/>
</dbReference>
<comment type="subcellular location">
    <subcellularLocation>
        <location evidence="1">Cell membrane</location>
        <topology evidence="1">Multi-pass membrane protein</topology>
    </subcellularLocation>
</comment>
<dbReference type="GO" id="GO:0042910">
    <property type="term" value="F:xenobiotic transmembrane transporter activity"/>
    <property type="evidence" value="ECO:0007669"/>
    <property type="project" value="InterPro"/>
</dbReference>
<dbReference type="PANTHER" id="PTHR43298">
    <property type="entry name" value="MULTIDRUG RESISTANCE PROTEIN NORM-RELATED"/>
    <property type="match status" value="1"/>
</dbReference>
<dbReference type="InterPro" id="IPR048279">
    <property type="entry name" value="MdtK-like"/>
</dbReference>
<feature type="transmembrane region" description="Helical" evidence="10">
    <location>
        <begin position="148"/>
        <end position="170"/>
    </location>
</feature>
<feature type="transmembrane region" description="Helical" evidence="10">
    <location>
        <begin position="264"/>
        <end position="281"/>
    </location>
</feature>
<comment type="caution">
    <text evidence="11">The sequence shown here is derived from an EMBL/GenBank/DDBJ whole genome shotgun (WGS) entry which is preliminary data.</text>
</comment>
<dbReference type="STRING" id="28128.HMPREF3226_02446"/>
<dbReference type="PATRIC" id="fig|28128.5.peg.2520"/>
<evidence type="ECO:0000256" key="6">
    <source>
        <dbReference type="ARBA" id="ARBA00022989"/>
    </source>
</evidence>
<dbReference type="PANTHER" id="PTHR43298:SF4">
    <property type="entry name" value="DRUG_SODIUM ANTIPORTER"/>
    <property type="match status" value="1"/>
</dbReference>
<evidence type="ECO:0000256" key="9">
    <source>
        <dbReference type="ARBA" id="ARBA00031636"/>
    </source>
</evidence>
<evidence type="ECO:0000313" key="11">
    <source>
        <dbReference type="EMBL" id="KXA33379.1"/>
    </source>
</evidence>
<keyword evidence="12" id="KW-1185">Reference proteome</keyword>
<feature type="transmembrane region" description="Helical" evidence="10">
    <location>
        <begin position="419"/>
        <end position="437"/>
    </location>
</feature>
<evidence type="ECO:0000256" key="2">
    <source>
        <dbReference type="ARBA" id="ARBA00022448"/>
    </source>
</evidence>
<evidence type="ECO:0000256" key="8">
    <source>
        <dbReference type="ARBA" id="ARBA00023136"/>
    </source>
</evidence>
<feature type="transmembrane region" description="Helical" evidence="10">
    <location>
        <begin position="29"/>
        <end position="50"/>
    </location>
</feature>
<keyword evidence="2" id="KW-0813">Transport</keyword>
<accession>A0A133PVG6</accession>
<gene>
    <name evidence="11" type="ORF">HMPREF3226_02446</name>
</gene>
<feature type="transmembrane region" description="Helical" evidence="10">
    <location>
        <begin position="287"/>
        <end position="307"/>
    </location>
</feature>
<proteinExistence type="predicted"/>
<dbReference type="GO" id="GO:0006811">
    <property type="term" value="P:monoatomic ion transport"/>
    <property type="evidence" value="ECO:0007669"/>
    <property type="project" value="UniProtKB-KW"/>
</dbReference>
<keyword evidence="5 10" id="KW-0812">Transmembrane</keyword>
<evidence type="ECO:0000256" key="10">
    <source>
        <dbReference type="SAM" id="Phobius"/>
    </source>
</evidence>